<keyword evidence="3" id="KW-1185">Reference proteome</keyword>
<feature type="region of interest" description="Disordered" evidence="1">
    <location>
        <begin position="74"/>
        <end position="100"/>
    </location>
</feature>
<proteinExistence type="predicted"/>
<dbReference type="Proteomes" id="UP001595462">
    <property type="component" value="Unassembled WGS sequence"/>
</dbReference>
<evidence type="ECO:0000313" key="3">
    <source>
        <dbReference type="Proteomes" id="UP001595462"/>
    </source>
</evidence>
<evidence type="ECO:0000313" key="2">
    <source>
        <dbReference type="EMBL" id="MFC3105522.1"/>
    </source>
</evidence>
<name>A0ABV7EVD2_9GAMM</name>
<protein>
    <submittedName>
        <fullName evidence="2">Uncharacterized protein</fullName>
    </submittedName>
</protein>
<evidence type="ECO:0000256" key="1">
    <source>
        <dbReference type="SAM" id="MobiDB-lite"/>
    </source>
</evidence>
<dbReference type="RefSeq" id="WP_380691385.1">
    <property type="nucleotide sequence ID" value="NZ_JBHRSS010000008.1"/>
</dbReference>
<gene>
    <name evidence="2" type="ORF">ACFOSU_16750</name>
</gene>
<reference evidence="3" key="1">
    <citation type="journal article" date="2019" name="Int. J. Syst. Evol. Microbiol.">
        <title>The Global Catalogue of Microorganisms (GCM) 10K type strain sequencing project: providing services to taxonomists for standard genome sequencing and annotation.</title>
        <authorList>
            <consortium name="The Broad Institute Genomics Platform"/>
            <consortium name="The Broad Institute Genome Sequencing Center for Infectious Disease"/>
            <person name="Wu L."/>
            <person name="Ma J."/>
        </authorList>
    </citation>
    <scope>NUCLEOTIDE SEQUENCE [LARGE SCALE GENOMIC DNA]</scope>
    <source>
        <strain evidence="3">KCTC 52640</strain>
    </source>
</reference>
<feature type="compositionally biased region" description="Basic and acidic residues" evidence="1">
    <location>
        <begin position="74"/>
        <end position="88"/>
    </location>
</feature>
<sequence length="131" mass="14323">MGGDDGRAGRVQRARPPATGRTECHRLAGAGVEHDLMGAQPGYAQARDRRHIGAGPGFVCPVRGDTPLERALEQQRHDRLDRHQRALGEPEQGQGTHGDQFGGCKRLLRRQIMATALQYLLIAAATVARWI</sequence>
<comment type="caution">
    <text evidence="2">The sequence shown here is derived from an EMBL/GenBank/DDBJ whole genome shotgun (WGS) entry which is preliminary data.</text>
</comment>
<accession>A0ABV7EVD2</accession>
<dbReference type="EMBL" id="JBHRSS010000008">
    <property type="protein sequence ID" value="MFC3105522.1"/>
    <property type="molecule type" value="Genomic_DNA"/>
</dbReference>
<organism evidence="2 3">
    <name type="scientific">Salinisphaera aquimarina</name>
    <dbReference type="NCBI Taxonomy" id="2094031"/>
    <lineage>
        <taxon>Bacteria</taxon>
        <taxon>Pseudomonadati</taxon>
        <taxon>Pseudomonadota</taxon>
        <taxon>Gammaproteobacteria</taxon>
        <taxon>Salinisphaerales</taxon>
        <taxon>Salinisphaeraceae</taxon>
        <taxon>Salinisphaera</taxon>
    </lineage>
</organism>
<feature type="region of interest" description="Disordered" evidence="1">
    <location>
        <begin position="1"/>
        <end position="23"/>
    </location>
</feature>